<dbReference type="RefSeq" id="WP_348264221.1">
    <property type="nucleotide sequence ID" value="NZ_CP121196.1"/>
</dbReference>
<feature type="transmembrane region" description="Helical" evidence="1">
    <location>
        <begin position="77"/>
        <end position="96"/>
    </location>
</feature>
<dbReference type="AlphaFoldDB" id="A0AAU7DNX8"/>
<evidence type="ECO:0000313" key="2">
    <source>
        <dbReference type="EMBL" id="XBH19005.1"/>
    </source>
</evidence>
<feature type="transmembrane region" description="Helical" evidence="1">
    <location>
        <begin position="6"/>
        <end position="31"/>
    </location>
</feature>
<keyword evidence="1" id="KW-0472">Membrane</keyword>
<reference evidence="2" key="1">
    <citation type="submission" date="2023-03" db="EMBL/GenBank/DDBJ databases">
        <title>Edaphobacter sp.</title>
        <authorList>
            <person name="Huber K.J."/>
            <person name="Papendorf J."/>
            <person name="Pilke C."/>
            <person name="Bunk B."/>
            <person name="Sproeer C."/>
            <person name="Pester M."/>
        </authorList>
    </citation>
    <scope>NUCLEOTIDE SEQUENCE</scope>
    <source>
        <strain evidence="2">DSM 110680</strain>
    </source>
</reference>
<feature type="transmembrane region" description="Helical" evidence="1">
    <location>
        <begin position="103"/>
        <end position="124"/>
    </location>
</feature>
<evidence type="ECO:0000256" key="1">
    <source>
        <dbReference type="SAM" id="Phobius"/>
    </source>
</evidence>
<sequence>MEAMVALHAFLALLAGFVTMAAIVAVITMLLQKLTPGWVGEPGKPKPGYVFVNLGYSFLAAAAGGYVTALIAEHNPLIHVLALAITVLLLAALSALQQRGQQPIAYVLALVALTPLGVLAGGLLRMRVLGVI</sequence>
<proteinExistence type="predicted"/>
<name>A0AAU7DNX8_9BACT</name>
<protein>
    <recommendedName>
        <fullName evidence="3">DUF1304 domain-containing protein</fullName>
    </recommendedName>
</protein>
<organism evidence="2">
    <name type="scientific">Telmatobacter sp. DSM 110680</name>
    <dbReference type="NCBI Taxonomy" id="3036704"/>
    <lineage>
        <taxon>Bacteria</taxon>
        <taxon>Pseudomonadati</taxon>
        <taxon>Acidobacteriota</taxon>
        <taxon>Terriglobia</taxon>
        <taxon>Terriglobales</taxon>
        <taxon>Acidobacteriaceae</taxon>
        <taxon>Telmatobacter</taxon>
    </lineage>
</organism>
<keyword evidence="1" id="KW-0812">Transmembrane</keyword>
<accession>A0AAU7DNX8</accession>
<dbReference type="EMBL" id="CP121196">
    <property type="protein sequence ID" value="XBH19005.1"/>
    <property type="molecule type" value="Genomic_DNA"/>
</dbReference>
<gene>
    <name evidence="2" type="ORF">P8935_06730</name>
</gene>
<keyword evidence="1" id="KW-1133">Transmembrane helix</keyword>
<evidence type="ECO:0008006" key="3">
    <source>
        <dbReference type="Google" id="ProtNLM"/>
    </source>
</evidence>
<feature type="transmembrane region" description="Helical" evidence="1">
    <location>
        <begin position="51"/>
        <end position="71"/>
    </location>
</feature>